<dbReference type="HOGENOM" id="CLU_1390111_0_0_1"/>
<name>R0KEU0_EXST2</name>
<dbReference type="RefSeq" id="XP_008024555.1">
    <property type="nucleotide sequence ID" value="XM_008026364.1"/>
</dbReference>
<gene>
    <name evidence="2" type="ORF">SETTUDRAFT_39290</name>
</gene>
<evidence type="ECO:0000256" key="1">
    <source>
        <dbReference type="SAM" id="SignalP"/>
    </source>
</evidence>
<reference evidence="2 3" key="1">
    <citation type="journal article" date="2012" name="PLoS Pathog.">
        <title>Diverse lifestyles and strategies of plant pathogenesis encoded in the genomes of eighteen Dothideomycetes fungi.</title>
        <authorList>
            <person name="Ohm R.A."/>
            <person name="Feau N."/>
            <person name="Henrissat B."/>
            <person name="Schoch C.L."/>
            <person name="Horwitz B.A."/>
            <person name="Barry K.W."/>
            <person name="Condon B.J."/>
            <person name="Copeland A.C."/>
            <person name="Dhillon B."/>
            <person name="Glaser F."/>
            <person name="Hesse C.N."/>
            <person name="Kosti I."/>
            <person name="LaButti K."/>
            <person name="Lindquist E.A."/>
            <person name="Lucas S."/>
            <person name="Salamov A.A."/>
            <person name="Bradshaw R.E."/>
            <person name="Ciuffetti L."/>
            <person name="Hamelin R.C."/>
            <person name="Kema G.H.J."/>
            <person name="Lawrence C."/>
            <person name="Scott J.A."/>
            <person name="Spatafora J.W."/>
            <person name="Turgeon B.G."/>
            <person name="de Wit P.J.G.M."/>
            <person name="Zhong S."/>
            <person name="Goodwin S.B."/>
            <person name="Grigoriev I.V."/>
        </authorList>
    </citation>
    <scope>NUCLEOTIDE SEQUENCE [LARGE SCALE GENOMIC DNA]</scope>
    <source>
        <strain evidence="3">28A</strain>
    </source>
</reference>
<dbReference type="AlphaFoldDB" id="R0KEU0"/>
<reference evidence="2 3" key="2">
    <citation type="journal article" date="2013" name="PLoS Genet.">
        <title>Comparative genome structure, secondary metabolite, and effector coding capacity across Cochliobolus pathogens.</title>
        <authorList>
            <person name="Condon B.J."/>
            <person name="Leng Y."/>
            <person name="Wu D."/>
            <person name="Bushley K.E."/>
            <person name="Ohm R.A."/>
            <person name="Otillar R."/>
            <person name="Martin J."/>
            <person name="Schackwitz W."/>
            <person name="Grimwood J."/>
            <person name="MohdZainudin N."/>
            <person name="Xue C."/>
            <person name="Wang R."/>
            <person name="Manning V.A."/>
            <person name="Dhillon B."/>
            <person name="Tu Z.J."/>
            <person name="Steffenson B.J."/>
            <person name="Salamov A."/>
            <person name="Sun H."/>
            <person name="Lowry S."/>
            <person name="LaButti K."/>
            <person name="Han J."/>
            <person name="Copeland A."/>
            <person name="Lindquist E."/>
            <person name="Barry K."/>
            <person name="Schmutz J."/>
            <person name="Baker S.E."/>
            <person name="Ciuffetti L.M."/>
            <person name="Grigoriev I.V."/>
            <person name="Zhong S."/>
            <person name="Turgeon B.G."/>
        </authorList>
    </citation>
    <scope>NUCLEOTIDE SEQUENCE [LARGE SCALE GENOMIC DNA]</scope>
    <source>
        <strain evidence="3">28A</strain>
    </source>
</reference>
<evidence type="ECO:0008006" key="4">
    <source>
        <dbReference type="Google" id="ProtNLM"/>
    </source>
</evidence>
<feature type="chain" id="PRO_5004354139" description="Zn(2)-C6 fungal-type domain-containing protein" evidence="1">
    <location>
        <begin position="18"/>
        <end position="161"/>
    </location>
</feature>
<feature type="signal peptide" evidence="1">
    <location>
        <begin position="1"/>
        <end position="17"/>
    </location>
</feature>
<keyword evidence="1" id="KW-0732">Signal</keyword>
<protein>
    <recommendedName>
        <fullName evidence="4">Zn(2)-C6 fungal-type domain-containing protein</fullName>
    </recommendedName>
</protein>
<accession>R0KEU0</accession>
<dbReference type="EMBL" id="KB908570">
    <property type="protein sequence ID" value="EOA87839.1"/>
    <property type="molecule type" value="Genomic_DNA"/>
</dbReference>
<evidence type="ECO:0000313" key="2">
    <source>
        <dbReference type="EMBL" id="EOA87839.1"/>
    </source>
</evidence>
<dbReference type="GeneID" id="19404458"/>
<dbReference type="Proteomes" id="UP000016935">
    <property type="component" value="Unassembled WGS sequence"/>
</dbReference>
<dbReference type="OrthoDB" id="3672455at2759"/>
<proteinExistence type="predicted"/>
<evidence type="ECO:0000313" key="3">
    <source>
        <dbReference type="Proteomes" id="UP000016935"/>
    </source>
</evidence>
<keyword evidence="3" id="KW-1185">Reference proteome</keyword>
<sequence length="161" mass="17860">MLLIRLIRSLILEQCDGERVCSKCRAKDALCDYGNDTAQVRKRDSPGALLEAQNRQLRDAVQTLYEHIQAGHELPILPARSPEDNRPLLHDIIGYINTLRTAPGFVAEDDAYCVSFAVTASNAATSSCCSTSTQHSFLFMAYNASQMNYECLESGVDQQEL</sequence>
<organism evidence="2 3">
    <name type="scientific">Exserohilum turcicum (strain 28A)</name>
    <name type="common">Northern leaf blight fungus</name>
    <name type="synonym">Setosphaeria turcica</name>
    <dbReference type="NCBI Taxonomy" id="671987"/>
    <lineage>
        <taxon>Eukaryota</taxon>
        <taxon>Fungi</taxon>
        <taxon>Dikarya</taxon>
        <taxon>Ascomycota</taxon>
        <taxon>Pezizomycotina</taxon>
        <taxon>Dothideomycetes</taxon>
        <taxon>Pleosporomycetidae</taxon>
        <taxon>Pleosporales</taxon>
        <taxon>Pleosporineae</taxon>
        <taxon>Pleosporaceae</taxon>
        <taxon>Exserohilum</taxon>
    </lineage>
</organism>